<protein>
    <submittedName>
        <fullName evidence="1">Uncharacterized protein</fullName>
    </submittedName>
</protein>
<accession>A0ABS0XR47</accession>
<dbReference type="EMBL" id="JAELXS010000006">
    <property type="protein sequence ID" value="MBJ6122512.1"/>
    <property type="molecule type" value="Genomic_DNA"/>
</dbReference>
<keyword evidence="2" id="KW-1185">Reference proteome</keyword>
<name>A0ABS0XR47_9SPHN</name>
<dbReference type="Proteomes" id="UP000640426">
    <property type="component" value="Unassembled WGS sequence"/>
</dbReference>
<proteinExistence type="predicted"/>
<evidence type="ECO:0000313" key="1">
    <source>
        <dbReference type="EMBL" id="MBJ6122512.1"/>
    </source>
</evidence>
<gene>
    <name evidence="1" type="ORF">JAO74_11995</name>
</gene>
<evidence type="ECO:0000313" key="2">
    <source>
        <dbReference type="Proteomes" id="UP000640426"/>
    </source>
</evidence>
<dbReference type="RefSeq" id="WP_199038209.1">
    <property type="nucleotide sequence ID" value="NZ_JAELXS010000006.1"/>
</dbReference>
<comment type="caution">
    <text evidence="1">The sequence shown here is derived from an EMBL/GenBank/DDBJ whole genome shotgun (WGS) entry which is preliminary data.</text>
</comment>
<sequence>MLELKQNPLVDFLRSYGPLPSSNAQFDEHVQRTAKRKNVQPITVTAPRVEEVLAAWQSASPPSIVLTGTAGDGKTYTCRSALEKVGADMSEWGTAKVLDVILPTGGTVRVVKDLAELVDDEKAEIYEAFAASVFGTSDIPLLIASNDGQLVAFVRQFAHLHPQGEQLDEAVRTMLVRERPEFPGLALRLFNLSRQPHDMLFDEVVRAIVEHQDWERCSGCTLYENSTCPIRRNLAVLADPADPGLRVRLGRLIRLAALNDTHLPVRQLLLLCSNILLGDSGAAGLIRCTDAHHLAPAGDTSRRVNPFRNLLGLNFDAATRQQFRAFTVFDSFGLGRETLNAFDELMIEMEPAEAFVQFMAADGHHGDVLLATHRTRYRAAPAEVDMGVLHDALADQRRRLFFVLPEGDERLNPWLLTIFTGGGDYLRFADGLAGGADTGRTRRHLITGLNRVYTGLMADDDDKLWLTGPAGYTQSRQGRVLDTAAPIRLGASPQERLSVDFDARGTNARPRMVIRRDGDELTAIDLTPLLFEYLVRIRNGSLPSSFSRQCFEELRQFRLRSVARLAKEGLLPPEPTEVTLVRLPSNGRLALAPLPLGVA</sequence>
<organism evidence="1 2">
    <name type="scientific">Sphingomonas mollis</name>
    <dbReference type="NCBI Taxonomy" id="2795726"/>
    <lineage>
        <taxon>Bacteria</taxon>
        <taxon>Pseudomonadati</taxon>
        <taxon>Pseudomonadota</taxon>
        <taxon>Alphaproteobacteria</taxon>
        <taxon>Sphingomonadales</taxon>
        <taxon>Sphingomonadaceae</taxon>
        <taxon>Sphingomonas</taxon>
    </lineage>
</organism>
<reference evidence="2" key="1">
    <citation type="submission" date="2020-12" db="EMBL/GenBank/DDBJ databases">
        <title>Hymenobacter sp.</title>
        <authorList>
            <person name="Kim M.K."/>
        </authorList>
    </citation>
    <scope>NUCLEOTIDE SEQUENCE [LARGE SCALE GENOMIC DNA]</scope>
    <source>
        <strain evidence="2">BT553</strain>
    </source>
</reference>